<keyword evidence="7" id="KW-0406">Ion transport</keyword>
<evidence type="ECO:0000256" key="6">
    <source>
        <dbReference type="ARBA" id="ARBA00022989"/>
    </source>
</evidence>
<dbReference type="PANTHER" id="PTHR43298:SF2">
    <property type="entry name" value="FMN_FAD EXPORTER YEEO-RELATED"/>
    <property type="match status" value="1"/>
</dbReference>
<evidence type="ECO:0000256" key="3">
    <source>
        <dbReference type="ARBA" id="ARBA00022449"/>
    </source>
</evidence>
<comment type="caution">
    <text evidence="11">The sequence shown here is derived from an EMBL/GenBank/DDBJ whole genome shotgun (WGS) entry which is preliminary data.</text>
</comment>
<dbReference type="GO" id="GO:0005886">
    <property type="term" value="C:plasma membrane"/>
    <property type="evidence" value="ECO:0007669"/>
    <property type="project" value="UniProtKB-SubCell"/>
</dbReference>
<accession>A0A2I0R125</accession>
<feature type="transmembrane region" description="Helical" evidence="10">
    <location>
        <begin position="385"/>
        <end position="407"/>
    </location>
</feature>
<feature type="transmembrane region" description="Helical" evidence="10">
    <location>
        <begin position="318"/>
        <end position="342"/>
    </location>
</feature>
<dbReference type="GO" id="GO:0006811">
    <property type="term" value="P:monoatomic ion transport"/>
    <property type="evidence" value="ECO:0007669"/>
    <property type="project" value="UniProtKB-KW"/>
</dbReference>
<feature type="transmembrane region" description="Helical" evidence="10">
    <location>
        <begin position="277"/>
        <end position="297"/>
    </location>
</feature>
<dbReference type="CDD" id="cd13133">
    <property type="entry name" value="MATE_like_7"/>
    <property type="match status" value="1"/>
</dbReference>
<feature type="transmembrane region" description="Helical" evidence="10">
    <location>
        <begin position="354"/>
        <end position="373"/>
    </location>
</feature>
<feature type="transmembrane region" description="Helical" evidence="10">
    <location>
        <begin position="12"/>
        <end position="30"/>
    </location>
</feature>
<dbReference type="GO" id="GO:0042910">
    <property type="term" value="F:xenobiotic transmembrane transporter activity"/>
    <property type="evidence" value="ECO:0007669"/>
    <property type="project" value="InterPro"/>
</dbReference>
<evidence type="ECO:0000256" key="7">
    <source>
        <dbReference type="ARBA" id="ARBA00023065"/>
    </source>
</evidence>
<evidence type="ECO:0000256" key="4">
    <source>
        <dbReference type="ARBA" id="ARBA00022475"/>
    </source>
</evidence>
<feature type="transmembrane region" description="Helical" evidence="10">
    <location>
        <begin position="419"/>
        <end position="438"/>
    </location>
</feature>
<protein>
    <recommendedName>
        <fullName evidence="9">Multidrug-efflux transporter</fullName>
    </recommendedName>
</protein>
<organism evidence="11 12">
    <name type="scientific">Brumimicrobium salinarum</name>
    <dbReference type="NCBI Taxonomy" id="2058658"/>
    <lineage>
        <taxon>Bacteria</taxon>
        <taxon>Pseudomonadati</taxon>
        <taxon>Bacteroidota</taxon>
        <taxon>Flavobacteriia</taxon>
        <taxon>Flavobacteriales</taxon>
        <taxon>Crocinitomicaceae</taxon>
        <taxon>Brumimicrobium</taxon>
    </lineage>
</organism>
<evidence type="ECO:0000256" key="10">
    <source>
        <dbReference type="SAM" id="Phobius"/>
    </source>
</evidence>
<feature type="transmembrane region" description="Helical" evidence="10">
    <location>
        <begin position="83"/>
        <end position="107"/>
    </location>
</feature>
<dbReference type="GO" id="GO:0015297">
    <property type="term" value="F:antiporter activity"/>
    <property type="evidence" value="ECO:0007669"/>
    <property type="project" value="UniProtKB-KW"/>
</dbReference>
<evidence type="ECO:0000256" key="8">
    <source>
        <dbReference type="ARBA" id="ARBA00023136"/>
    </source>
</evidence>
<dbReference type="EMBL" id="PJNI01000011">
    <property type="protein sequence ID" value="PKR80291.1"/>
    <property type="molecule type" value="Genomic_DNA"/>
</dbReference>
<name>A0A2I0R125_9FLAO</name>
<evidence type="ECO:0000256" key="1">
    <source>
        <dbReference type="ARBA" id="ARBA00004651"/>
    </source>
</evidence>
<keyword evidence="3" id="KW-0050">Antiport</keyword>
<evidence type="ECO:0000256" key="2">
    <source>
        <dbReference type="ARBA" id="ARBA00022448"/>
    </source>
</evidence>
<keyword evidence="6 10" id="KW-1133">Transmembrane helix</keyword>
<dbReference type="PANTHER" id="PTHR43298">
    <property type="entry name" value="MULTIDRUG RESISTANCE PROTEIN NORM-RELATED"/>
    <property type="match status" value="1"/>
</dbReference>
<feature type="transmembrane region" description="Helical" evidence="10">
    <location>
        <begin position="157"/>
        <end position="181"/>
    </location>
</feature>
<keyword evidence="4" id="KW-1003">Cell membrane</keyword>
<dbReference type="RefSeq" id="WP_101334989.1">
    <property type="nucleotide sequence ID" value="NZ_PJNI01000011.1"/>
</dbReference>
<keyword evidence="2" id="KW-0813">Transport</keyword>
<comment type="subcellular location">
    <subcellularLocation>
        <location evidence="1">Cell membrane</location>
        <topology evidence="1">Multi-pass membrane protein</topology>
    </subcellularLocation>
</comment>
<evidence type="ECO:0000313" key="11">
    <source>
        <dbReference type="EMBL" id="PKR80291.1"/>
    </source>
</evidence>
<dbReference type="NCBIfam" id="TIGR00797">
    <property type="entry name" value="matE"/>
    <property type="match status" value="1"/>
</dbReference>
<dbReference type="InterPro" id="IPR050222">
    <property type="entry name" value="MATE_MdtK"/>
</dbReference>
<evidence type="ECO:0000256" key="9">
    <source>
        <dbReference type="ARBA" id="ARBA00031636"/>
    </source>
</evidence>
<feature type="transmembrane region" description="Helical" evidence="10">
    <location>
        <begin position="193"/>
        <end position="212"/>
    </location>
</feature>
<dbReference type="PIRSF" id="PIRSF006603">
    <property type="entry name" value="DinF"/>
    <property type="match status" value="1"/>
</dbReference>
<keyword evidence="8 10" id="KW-0472">Membrane</keyword>
<sequence length="443" mass="50258">MRLSYSYPQILKVAFPLMLGTFIQSIVMITDAAFLSRYSTISFDASGNAGLIYVTLFMGLTGLGDASQIIMARRIGQNEPKSLNAVLQSAMLVIFSFAIAFFLLIQIGTDDFLINYSKNKELAQEQINFLSIRSYGFFMGILMLSLNSFFMATGKTWVIMVSTIIFAISNIILDYLLIFGFWDLAPMGVKGAALASVISEGITGLVLLILLFNSKELKTHGIFEQFQVTLKSLRQLFKVGLPLVIQGFFALATWTVFFIWIEQMSTYDLTVSQNIRAIYFLAFVPIFGFAATTKTYVAQYMDIADKKIIPKIVHRIQFLIIVFLLLIFHGALLYPETLIAIINPDPAYIEDSAYILRLMFGSILFFGLSTPYFQTINGSGNTRVTLLIEVLCMILYIAYAYVTIKVWKWNIEAVWTVEYLYFISLGVFSLLYLSIFNWRKKEY</sequence>
<dbReference type="Proteomes" id="UP000236654">
    <property type="component" value="Unassembled WGS sequence"/>
</dbReference>
<gene>
    <name evidence="11" type="ORF">CW751_10595</name>
</gene>
<keyword evidence="12" id="KW-1185">Reference proteome</keyword>
<evidence type="ECO:0000313" key="12">
    <source>
        <dbReference type="Proteomes" id="UP000236654"/>
    </source>
</evidence>
<dbReference type="Pfam" id="PF01554">
    <property type="entry name" value="MatE"/>
    <property type="match status" value="2"/>
</dbReference>
<feature type="transmembrane region" description="Helical" evidence="10">
    <location>
        <begin position="50"/>
        <end position="71"/>
    </location>
</feature>
<dbReference type="InterPro" id="IPR002528">
    <property type="entry name" value="MATE_fam"/>
</dbReference>
<feature type="transmembrane region" description="Helical" evidence="10">
    <location>
        <begin position="127"/>
        <end position="150"/>
    </location>
</feature>
<reference evidence="11 12" key="1">
    <citation type="submission" date="2017-12" db="EMBL/GenBank/DDBJ databases">
        <title>The draft genome sequence of Brumimicrobium saltpan LHR20.</title>
        <authorList>
            <person name="Do Z.-J."/>
            <person name="Luo H.-R."/>
        </authorList>
    </citation>
    <scope>NUCLEOTIDE SEQUENCE [LARGE SCALE GENOMIC DNA]</scope>
    <source>
        <strain evidence="11 12">LHR20</strain>
    </source>
</reference>
<dbReference type="InterPro" id="IPR048279">
    <property type="entry name" value="MdtK-like"/>
</dbReference>
<dbReference type="OrthoDB" id="9780160at2"/>
<feature type="transmembrane region" description="Helical" evidence="10">
    <location>
        <begin position="239"/>
        <end position="261"/>
    </location>
</feature>
<dbReference type="AlphaFoldDB" id="A0A2I0R125"/>
<keyword evidence="5 10" id="KW-0812">Transmembrane</keyword>
<evidence type="ECO:0000256" key="5">
    <source>
        <dbReference type="ARBA" id="ARBA00022692"/>
    </source>
</evidence>
<proteinExistence type="predicted"/>